<gene>
    <name evidence="3" type="ORF">Mth01_14860</name>
</gene>
<keyword evidence="3" id="KW-0489">Methyltransferase</keyword>
<dbReference type="Gene3D" id="3.40.50.150">
    <property type="entry name" value="Vaccinia Virus protein VP39"/>
    <property type="match status" value="1"/>
</dbReference>
<dbReference type="EMBL" id="BOOG01000013">
    <property type="protein sequence ID" value="GIH69233.1"/>
    <property type="molecule type" value="Genomic_DNA"/>
</dbReference>
<dbReference type="PANTHER" id="PTHR42998">
    <property type="entry name" value="TYPE I RESTRICTION ENZYME HINDVIIP M PROTEIN-RELATED"/>
    <property type="match status" value="1"/>
</dbReference>
<feature type="domain" description="DNA methylase adenine-specific" evidence="2">
    <location>
        <begin position="183"/>
        <end position="382"/>
    </location>
</feature>
<dbReference type="PANTHER" id="PTHR42998:SF1">
    <property type="entry name" value="TYPE I RESTRICTION ENZYME HINDI METHYLASE SUBUNIT"/>
    <property type="match status" value="1"/>
</dbReference>
<organism evidence="3 4">
    <name type="scientific">Sphaerimonospora thailandensis</name>
    <dbReference type="NCBI Taxonomy" id="795644"/>
    <lineage>
        <taxon>Bacteria</taxon>
        <taxon>Bacillati</taxon>
        <taxon>Actinomycetota</taxon>
        <taxon>Actinomycetes</taxon>
        <taxon>Streptosporangiales</taxon>
        <taxon>Streptosporangiaceae</taxon>
        <taxon>Sphaerimonospora</taxon>
    </lineage>
</organism>
<protein>
    <submittedName>
        <fullName evidence="3">SAM-dependent methyltransferase</fullName>
    </submittedName>
</protein>
<dbReference type="CDD" id="cd02440">
    <property type="entry name" value="AdoMet_MTases"/>
    <property type="match status" value="1"/>
</dbReference>
<name>A0A8J3R694_9ACTN</name>
<reference evidence="3" key="1">
    <citation type="submission" date="2021-01" db="EMBL/GenBank/DDBJ databases">
        <title>Whole genome shotgun sequence of Sphaerimonospora thailandensis NBRC 107569.</title>
        <authorList>
            <person name="Komaki H."/>
            <person name="Tamura T."/>
        </authorList>
    </citation>
    <scope>NUCLEOTIDE SEQUENCE</scope>
    <source>
        <strain evidence="3">NBRC 107569</strain>
    </source>
</reference>
<comment type="caution">
    <text evidence="3">The sequence shown here is derived from an EMBL/GenBank/DDBJ whole genome shotgun (WGS) entry which is preliminary data.</text>
</comment>
<dbReference type="Pfam" id="PF02384">
    <property type="entry name" value="N6_Mtase"/>
    <property type="match status" value="1"/>
</dbReference>
<evidence type="ECO:0000313" key="4">
    <source>
        <dbReference type="Proteomes" id="UP000610966"/>
    </source>
</evidence>
<sequence length="673" mass="73878">MGVEISMGEIAKYAGVERAAVSNWRRRHKDFPLPVVDDARRPLFDSDQIAQWLDRRWLPQKEQEPGDPVTYGERFREGLRLRSITALRQAMPGDELIIRGLALAAASSLLERVPGRGAYQQIRCIRPDLSDLFKPYLAEADAESSPLGRVLADMLGEMRPADVAERLIEQADRVDAAFRSTVTPGPICDLIVKLCASHSWHTVYDPAAGIGSLLLKAVSPRSHRHMRVTAADSDGHALRTLQLRFLSHGLDVDLLQGNAFNGRSEIKADLVVADPPFVPVEHADQPYGPFDWVRLAHRHLTTGGMACIVVPAWSLQRTGLQERSARTRAEMAQAGLIRAVIQLPPRSNSFRVGAALALVVLDQAEGSNRTIVLAEAERLGRHWAERIAAFLDERPEEIPDGFGLVDAEGCDDRVSLLPSATRTQNIERTADALLDAQRMLARCFPDDEPLLHTPLLSALDKRQAGKLGDYVRSGRLTVLAGYRIPAELVREGGITVVGREELRSEIPIGQRGLDVLDLGKFKAVRQTQPGDVIALSVDPVRAFVDAEGGKVVMAPAQVLRIVRDPGRPARQDGIAPQDPDWMTPHILAALLNATGDSSRTNGGLVRRVNLREVEVPTLEPHEVASLDRVLRSVAERGADLRRKLTALEEFEAALVAGIVDGVIRPAGKLDYDR</sequence>
<dbReference type="InterPro" id="IPR029063">
    <property type="entry name" value="SAM-dependent_MTases_sf"/>
</dbReference>
<dbReference type="AlphaFoldDB" id="A0A8J3R694"/>
<dbReference type="GO" id="GO:0009307">
    <property type="term" value="P:DNA restriction-modification system"/>
    <property type="evidence" value="ECO:0007669"/>
    <property type="project" value="UniProtKB-KW"/>
</dbReference>
<keyword evidence="3" id="KW-0808">Transferase</keyword>
<evidence type="ECO:0000259" key="2">
    <source>
        <dbReference type="Pfam" id="PF02384"/>
    </source>
</evidence>
<proteinExistence type="predicted"/>
<keyword evidence="1" id="KW-0680">Restriction system</keyword>
<dbReference type="InterPro" id="IPR002052">
    <property type="entry name" value="DNA_methylase_N6_adenine_CS"/>
</dbReference>
<dbReference type="SUPFAM" id="SSF53335">
    <property type="entry name" value="S-adenosyl-L-methionine-dependent methyltransferases"/>
    <property type="match status" value="1"/>
</dbReference>
<dbReference type="PROSITE" id="PS00092">
    <property type="entry name" value="N6_MTASE"/>
    <property type="match status" value="1"/>
</dbReference>
<dbReference type="GO" id="GO:0032259">
    <property type="term" value="P:methylation"/>
    <property type="evidence" value="ECO:0007669"/>
    <property type="project" value="UniProtKB-KW"/>
</dbReference>
<evidence type="ECO:0000313" key="3">
    <source>
        <dbReference type="EMBL" id="GIH69233.1"/>
    </source>
</evidence>
<dbReference type="GO" id="GO:0003677">
    <property type="term" value="F:DNA binding"/>
    <property type="evidence" value="ECO:0007669"/>
    <property type="project" value="InterPro"/>
</dbReference>
<keyword evidence="4" id="KW-1185">Reference proteome</keyword>
<dbReference type="InterPro" id="IPR003356">
    <property type="entry name" value="DNA_methylase_A-5"/>
</dbReference>
<dbReference type="GO" id="GO:0008170">
    <property type="term" value="F:N-methyltransferase activity"/>
    <property type="evidence" value="ECO:0007669"/>
    <property type="project" value="InterPro"/>
</dbReference>
<dbReference type="Proteomes" id="UP000610966">
    <property type="component" value="Unassembled WGS sequence"/>
</dbReference>
<accession>A0A8J3R694</accession>
<evidence type="ECO:0000256" key="1">
    <source>
        <dbReference type="ARBA" id="ARBA00022747"/>
    </source>
</evidence>
<dbReference type="InterPro" id="IPR052916">
    <property type="entry name" value="Type-I_RE_MTase_Subunit"/>
</dbReference>
<dbReference type="PRINTS" id="PR00507">
    <property type="entry name" value="N12N6MTFRASE"/>
</dbReference>